<protein>
    <submittedName>
        <fullName evidence="2">Phospholipase YtpA</fullName>
        <ecNumber evidence="2">3.1.1.-</ecNumber>
    </submittedName>
</protein>
<dbReference type="Gene3D" id="3.40.50.1820">
    <property type="entry name" value="alpha/beta hydrolase"/>
    <property type="match status" value="1"/>
</dbReference>
<reference evidence="2" key="1">
    <citation type="submission" date="2019-11" db="EMBL/GenBank/DDBJ databases">
        <authorList>
            <person name="Feng L."/>
        </authorList>
    </citation>
    <scope>NUCLEOTIDE SEQUENCE</scope>
    <source>
        <strain evidence="2">AcaccaeLFYP115</strain>
    </source>
</reference>
<dbReference type="InterPro" id="IPR022742">
    <property type="entry name" value="Hydrolase_4"/>
</dbReference>
<name>A0A6N2WAS0_9FIRM</name>
<dbReference type="InterPro" id="IPR051044">
    <property type="entry name" value="MAG_DAG_Lipase"/>
</dbReference>
<evidence type="ECO:0000259" key="1">
    <source>
        <dbReference type="Pfam" id="PF12146"/>
    </source>
</evidence>
<dbReference type="PRINTS" id="PR00111">
    <property type="entry name" value="ABHYDROLASE"/>
</dbReference>
<dbReference type="EMBL" id="CACRSQ010000007">
    <property type="protein sequence ID" value="VYT36376.1"/>
    <property type="molecule type" value="Genomic_DNA"/>
</dbReference>
<dbReference type="RefSeq" id="WP_156340669.1">
    <property type="nucleotide sequence ID" value="NZ_CACRSQ010000007.1"/>
</dbReference>
<dbReference type="EC" id="3.1.1.-" evidence="2"/>
<feature type="domain" description="Serine aminopeptidase S33" evidence="1">
    <location>
        <begin position="24"/>
        <end position="251"/>
    </location>
</feature>
<dbReference type="InterPro" id="IPR000073">
    <property type="entry name" value="AB_hydrolase_1"/>
</dbReference>
<dbReference type="InterPro" id="IPR029058">
    <property type="entry name" value="AB_hydrolase_fold"/>
</dbReference>
<dbReference type="GO" id="GO:0016787">
    <property type="term" value="F:hydrolase activity"/>
    <property type="evidence" value="ECO:0007669"/>
    <property type="project" value="UniProtKB-KW"/>
</dbReference>
<dbReference type="PANTHER" id="PTHR11614">
    <property type="entry name" value="PHOSPHOLIPASE-RELATED"/>
    <property type="match status" value="1"/>
</dbReference>
<accession>A0A6N2WAS0</accession>
<organism evidence="2">
    <name type="scientific">Anaerostipes caccae</name>
    <dbReference type="NCBI Taxonomy" id="105841"/>
    <lineage>
        <taxon>Bacteria</taxon>
        <taxon>Bacillati</taxon>
        <taxon>Bacillota</taxon>
        <taxon>Clostridia</taxon>
        <taxon>Lachnospirales</taxon>
        <taxon>Lachnospiraceae</taxon>
        <taxon>Anaerostipes</taxon>
    </lineage>
</organism>
<sequence>MRKEFTFHTSDGTGLYMVQDVTAPPKAAVIIVHGLCEHLGRYEYLTERLCERNLMVYRFDHRGHGKSEGKRVYYDRFETISDDVNEVAERVKSHNEGLPLFIIGHSMGGYAVSCFGARYPGKADGIILSGALTRYNTKCARELPLSVPGDTYVPNALGDGVCSDPEVVEAYNNDPLVEKEISAALLNSIYEGVEWLKENSGKFTDPVLILHGANDGLVSEKDSRELFGDISSEDKTLKIYAKLFHEIYNEVEKEEVIDDTLFWIEKHL</sequence>
<dbReference type="AlphaFoldDB" id="A0A6N2WAS0"/>
<dbReference type="SUPFAM" id="SSF53474">
    <property type="entry name" value="alpha/beta-Hydrolases"/>
    <property type="match status" value="1"/>
</dbReference>
<gene>
    <name evidence="2" type="primary">ytpA_2</name>
    <name evidence="2" type="ORF">ACLFYP115_03001</name>
</gene>
<proteinExistence type="predicted"/>
<evidence type="ECO:0000313" key="2">
    <source>
        <dbReference type="EMBL" id="VYT36376.1"/>
    </source>
</evidence>
<dbReference type="Pfam" id="PF12146">
    <property type="entry name" value="Hydrolase_4"/>
    <property type="match status" value="1"/>
</dbReference>
<keyword evidence="2" id="KW-0378">Hydrolase</keyword>